<dbReference type="RefSeq" id="WP_190327246.1">
    <property type="nucleotide sequence ID" value="NZ_CP061171.1"/>
</dbReference>
<evidence type="ECO:0000259" key="6">
    <source>
        <dbReference type="PROSITE" id="PS51352"/>
    </source>
</evidence>
<dbReference type="InterPro" id="IPR012336">
    <property type="entry name" value="Thioredoxin-like_fold"/>
</dbReference>
<dbReference type="InterPro" id="IPR036249">
    <property type="entry name" value="Thioredoxin-like_sf"/>
</dbReference>
<keyword evidence="8" id="KW-1185">Reference proteome</keyword>
<keyword evidence="4" id="KW-0676">Redox-active center</keyword>
<dbReference type="PANTHER" id="PTHR42852:SF6">
    <property type="entry name" value="THIOL:DISULFIDE INTERCHANGE PROTEIN DSBE"/>
    <property type="match status" value="1"/>
</dbReference>
<keyword evidence="3" id="KW-1015">Disulfide bond</keyword>
<evidence type="ECO:0000313" key="8">
    <source>
        <dbReference type="Proteomes" id="UP000516439"/>
    </source>
</evidence>
<evidence type="ECO:0000256" key="5">
    <source>
        <dbReference type="SAM" id="SignalP"/>
    </source>
</evidence>
<keyword evidence="5" id="KW-0732">Signal</keyword>
<dbReference type="PANTHER" id="PTHR42852">
    <property type="entry name" value="THIOL:DISULFIDE INTERCHANGE PROTEIN DSBE"/>
    <property type="match status" value="1"/>
</dbReference>
<dbReference type="EMBL" id="CP061171">
    <property type="protein sequence ID" value="QNR84540.1"/>
    <property type="molecule type" value="Genomic_DNA"/>
</dbReference>
<feature type="chain" id="PRO_5046798080" evidence="5">
    <location>
        <begin position="24"/>
        <end position="373"/>
    </location>
</feature>
<evidence type="ECO:0000313" key="7">
    <source>
        <dbReference type="EMBL" id="QNR84540.1"/>
    </source>
</evidence>
<keyword evidence="2" id="KW-0201">Cytochrome c-type biogenesis</keyword>
<dbReference type="CDD" id="cd02966">
    <property type="entry name" value="TlpA_like_family"/>
    <property type="match status" value="1"/>
</dbReference>
<dbReference type="PROSITE" id="PS51352">
    <property type="entry name" value="THIOREDOXIN_2"/>
    <property type="match status" value="1"/>
</dbReference>
<dbReference type="InterPro" id="IPR050553">
    <property type="entry name" value="Thioredoxin_ResA/DsbE_sf"/>
</dbReference>
<feature type="signal peptide" evidence="5">
    <location>
        <begin position="1"/>
        <end position="23"/>
    </location>
</feature>
<dbReference type="Pfam" id="PF13905">
    <property type="entry name" value="Thioredoxin_8"/>
    <property type="match status" value="1"/>
</dbReference>
<comment type="subcellular location">
    <subcellularLocation>
        <location evidence="1">Cell envelope</location>
    </subcellularLocation>
</comment>
<accession>A0ABX6TN14</accession>
<name>A0ABX6TN14_9SPHI</name>
<dbReference type="InterPro" id="IPR013766">
    <property type="entry name" value="Thioredoxin_domain"/>
</dbReference>
<proteinExistence type="predicted"/>
<dbReference type="Proteomes" id="UP000516439">
    <property type="component" value="Chromosome"/>
</dbReference>
<dbReference type="SUPFAM" id="SSF52833">
    <property type="entry name" value="Thioredoxin-like"/>
    <property type="match status" value="1"/>
</dbReference>
<dbReference type="Gene3D" id="3.40.30.10">
    <property type="entry name" value="Glutaredoxin"/>
    <property type="match status" value="1"/>
</dbReference>
<feature type="domain" description="Thioredoxin" evidence="6">
    <location>
        <begin position="233"/>
        <end position="371"/>
    </location>
</feature>
<reference evidence="7 8" key="1">
    <citation type="submission" date="2020-09" db="EMBL/GenBank/DDBJ databases">
        <title>Pedobacter sp. SW-16 isolated from soil near Yeocheon.</title>
        <authorList>
            <person name="Im H.S."/>
            <person name="Joung Y."/>
            <person name="Lee S.-S."/>
        </authorList>
    </citation>
    <scope>NUCLEOTIDE SEQUENCE [LARGE SCALE GENOMIC DNA]</scope>
    <source>
        <strain evidence="7 8">SW-16</strain>
    </source>
</reference>
<gene>
    <name evidence="7" type="ORF">H9N25_21995</name>
</gene>
<protein>
    <submittedName>
        <fullName evidence="7">TlpA family protein disulfide reductase</fullName>
    </submittedName>
</protein>
<sequence length="373" mass="42736">MKKQLYLLILLASLFSACDPVPATFNFETKNFGPNAVMIIQSPENGETLKVENITNANQTFKINIPVKGYAILKTEDGDHKGEYYFYLDKGSFKGVLDGKNINSYPLKSVPNKEGEQFIDFYRLKDNMSKNLLDSLDIVESEFDQATQSNIMEKAKNADRWREKKILFQLDIIKAFAKKYPRSAHTLFLLEQLGRADSEPKNYLSIFNSLDKEIQESKKGKSLLEEIKQANQMMAGSKMPNIEGENPDGKKFDLSILKRVNLVICWTSYSGKSRKNNQVLVKLYEKYKNKDVEFIGVSFDKKRDWWVNVIKDDHLTWPQYSDLQGAKSPNAKNLSNYNVTYFFLVDKNGTVLTNNDLSLDFVDSEISKNLAGR</sequence>
<evidence type="ECO:0000256" key="2">
    <source>
        <dbReference type="ARBA" id="ARBA00022748"/>
    </source>
</evidence>
<evidence type="ECO:0000256" key="3">
    <source>
        <dbReference type="ARBA" id="ARBA00023157"/>
    </source>
</evidence>
<dbReference type="PROSITE" id="PS51257">
    <property type="entry name" value="PROKAR_LIPOPROTEIN"/>
    <property type="match status" value="1"/>
</dbReference>
<evidence type="ECO:0000256" key="4">
    <source>
        <dbReference type="ARBA" id="ARBA00023284"/>
    </source>
</evidence>
<evidence type="ECO:0000256" key="1">
    <source>
        <dbReference type="ARBA" id="ARBA00004196"/>
    </source>
</evidence>
<organism evidence="7 8">
    <name type="scientific">Pedobacter riviphilus</name>
    <dbReference type="NCBI Taxonomy" id="2766984"/>
    <lineage>
        <taxon>Bacteria</taxon>
        <taxon>Pseudomonadati</taxon>
        <taxon>Bacteroidota</taxon>
        <taxon>Sphingobacteriia</taxon>
        <taxon>Sphingobacteriales</taxon>
        <taxon>Sphingobacteriaceae</taxon>
        <taxon>Pedobacter</taxon>
    </lineage>
</organism>